<evidence type="ECO:0000313" key="2">
    <source>
        <dbReference type="Proteomes" id="UP000563094"/>
    </source>
</evidence>
<comment type="caution">
    <text evidence="1">The sequence shown here is derived from an EMBL/GenBank/DDBJ whole genome shotgun (WGS) entry which is preliminary data.</text>
</comment>
<protein>
    <submittedName>
        <fullName evidence="1">Uncharacterized protein</fullName>
    </submittedName>
</protein>
<accession>A0A839GYU5</accession>
<keyword evidence="2" id="KW-1185">Reference proteome</keyword>
<evidence type="ECO:0000313" key="1">
    <source>
        <dbReference type="EMBL" id="MBA9079618.1"/>
    </source>
</evidence>
<dbReference type="EMBL" id="JACJIQ010000025">
    <property type="protein sequence ID" value="MBA9079618.1"/>
    <property type="molecule type" value="Genomic_DNA"/>
</dbReference>
<proteinExistence type="predicted"/>
<organism evidence="1 2">
    <name type="scientific">Rufibacter quisquiliarum</name>
    <dbReference type="NCBI Taxonomy" id="1549639"/>
    <lineage>
        <taxon>Bacteria</taxon>
        <taxon>Pseudomonadati</taxon>
        <taxon>Bacteroidota</taxon>
        <taxon>Cytophagia</taxon>
        <taxon>Cytophagales</taxon>
        <taxon>Hymenobacteraceae</taxon>
        <taxon>Rufibacter</taxon>
    </lineage>
</organism>
<name>A0A839GYU5_9BACT</name>
<sequence>MIRSAMRGTHPYPSEEGNYRERVQVYVIRSYTCNVCPPVSTSPSPPSKGEYQICVGDKAVPGLYHSPKRLNQSNRQAAMINLPFCSG</sequence>
<dbReference type="AlphaFoldDB" id="A0A839GYU5"/>
<reference evidence="1 2" key="1">
    <citation type="submission" date="2020-08" db="EMBL/GenBank/DDBJ databases">
        <title>Genomic Encyclopedia of Type Strains, Phase IV (KMG-IV): sequencing the most valuable type-strain genomes for metagenomic binning, comparative biology and taxonomic classification.</title>
        <authorList>
            <person name="Goeker M."/>
        </authorList>
    </citation>
    <scope>NUCLEOTIDE SEQUENCE [LARGE SCALE GENOMIC DNA]</scope>
    <source>
        <strain evidence="1 2">DSM 29854</strain>
    </source>
</reference>
<gene>
    <name evidence="1" type="ORF">FHS90_004356</name>
</gene>
<dbReference type="Proteomes" id="UP000563094">
    <property type="component" value="Unassembled WGS sequence"/>
</dbReference>